<dbReference type="Pfam" id="PF00535">
    <property type="entry name" value="Glycos_transf_2"/>
    <property type="match status" value="1"/>
</dbReference>
<dbReference type="InterPro" id="IPR050834">
    <property type="entry name" value="Glycosyltransf_2"/>
</dbReference>
<dbReference type="InterPro" id="IPR001173">
    <property type="entry name" value="Glyco_trans_2-like"/>
</dbReference>
<evidence type="ECO:0000313" key="6">
    <source>
        <dbReference type="Proteomes" id="UP000886724"/>
    </source>
</evidence>
<dbReference type="AlphaFoldDB" id="A0A9D1XL84"/>
<keyword evidence="3 5" id="KW-0808">Transferase</keyword>
<comment type="caution">
    <text evidence="5">The sequence shown here is derived from an EMBL/GenBank/DDBJ whole genome shotgun (WGS) entry which is preliminary data.</text>
</comment>
<keyword evidence="2 5" id="KW-0328">Glycosyltransferase</keyword>
<dbReference type="Proteomes" id="UP000886724">
    <property type="component" value="Unassembled WGS sequence"/>
</dbReference>
<name>A0A9D1XL84_9FIRM</name>
<evidence type="ECO:0000256" key="3">
    <source>
        <dbReference type="ARBA" id="ARBA00022679"/>
    </source>
</evidence>
<dbReference type="EMBL" id="DXET01000115">
    <property type="protein sequence ID" value="HIX81384.1"/>
    <property type="molecule type" value="Genomic_DNA"/>
</dbReference>
<gene>
    <name evidence="5" type="ORF">H9980_05345</name>
</gene>
<feature type="domain" description="Glycosyltransferase 2-like" evidence="4">
    <location>
        <begin position="12"/>
        <end position="160"/>
    </location>
</feature>
<dbReference type="EC" id="2.4.-.-" evidence="5"/>
<dbReference type="SUPFAM" id="SSF53448">
    <property type="entry name" value="Nucleotide-diphospho-sugar transferases"/>
    <property type="match status" value="1"/>
</dbReference>
<dbReference type="PANTHER" id="PTHR43685">
    <property type="entry name" value="GLYCOSYLTRANSFERASE"/>
    <property type="match status" value="1"/>
</dbReference>
<dbReference type="PANTHER" id="PTHR43685:SF5">
    <property type="entry name" value="GLYCOSYLTRANSFERASE EPSE-RELATED"/>
    <property type="match status" value="1"/>
</dbReference>
<dbReference type="Gene3D" id="3.90.550.10">
    <property type="entry name" value="Spore Coat Polysaccharide Biosynthesis Protein SpsA, Chain A"/>
    <property type="match status" value="1"/>
</dbReference>
<evidence type="ECO:0000259" key="4">
    <source>
        <dbReference type="Pfam" id="PF00535"/>
    </source>
</evidence>
<dbReference type="InterPro" id="IPR029044">
    <property type="entry name" value="Nucleotide-diphossugar_trans"/>
</dbReference>
<reference evidence="5" key="2">
    <citation type="submission" date="2021-04" db="EMBL/GenBank/DDBJ databases">
        <authorList>
            <person name="Gilroy R."/>
        </authorList>
    </citation>
    <scope>NUCLEOTIDE SEQUENCE</scope>
    <source>
        <strain evidence="5">ChiGjej1B1-14440</strain>
    </source>
</reference>
<evidence type="ECO:0000256" key="1">
    <source>
        <dbReference type="ARBA" id="ARBA00006739"/>
    </source>
</evidence>
<organism evidence="5 6">
    <name type="scientific">Candidatus Erysipelatoclostridium merdavium</name>
    <dbReference type="NCBI Taxonomy" id="2838566"/>
    <lineage>
        <taxon>Bacteria</taxon>
        <taxon>Bacillati</taxon>
        <taxon>Bacillota</taxon>
        <taxon>Erysipelotrichia</taxon>
        <taxon>Erysipelotrichales</taxon>
        <taxon>Erysipelotrichales incertae sedis</taxon>
    </lineage>
</organism>
<comment type="similarity">
    <text evidence="1">Belongs to the glycosyltransferase 2 family.</text>
</comment>
<dbReference type="GO" id="GO:0016757">
    <property type="term" value="F:glycosyltransferase activity"/>
    <property type="evidence" value="ECO:0007669"/>
    <property type="project" value="UniProtKB-KW"/>
</dbReference>
<accession>A0A9D1XL84</accession>
<proteinExistence type="inferred from homology"/>
<evidence type="ECO:0000313" key="5">
    <source>
        <dbReference type="EMBL" id="HIX81384.1"/>
    </source>
</evidence>
<evidence type="ECO:0000256" key="2">
    <source>
        <dbReference type="ARBA" id="ARBA00022676"/>
    </source>
</evidence>
<sequence length="276" mass="32737">MEKYSVLMSLYYKEKPEFLKQAIRSMIDQTIKPDEIVIVYDGKLTPELYQTMDEFINKFPELFTIIENKKNIGLGLSLNRGLEVCRNEFIARMDTDDISLLDRCEKQLNLFKKNSNLDICSGYIDEFIGEPGNIVSTRCVPKNNEEIYEYIKKRCPINHPAAMFKKKSVINAGGYLDCFWNEDYYLWIRMYEKEAIFANIDNPLVLGRIGKEMYQRRGGKKYFKSEVFLQNYMLKKKIINYHTYILNIIKRFIVQILLPSKIRGIVFRKYARRNKI</sequence>
<protein>
    <submittedName>
        <fullName evidence="5">Glycosyltransferase</fullName>
        <ecNumber evidence="5">2.4.-.-</ecNumber>
    </submittedName>
</protein>
<reference evidence="5" key="1">
    <citation type="journal article" date="2021" name="PeerJ">
        <title>Extensive microbial diversity within the chicken gut microbiome revealed by metagenomics and culture.</title>
        <authorList>
            <person name="Gilroy R."/>
            <person name="Ravi A."/>
            <person name="Getino M."/>
            <person name="Pursley I."/>
            <person name="Horton D.L."/>
            <person name="Alikhan N.F."/>
            <person name="Baker D."/>
            <person name="Gharbi K."/>
            <person name="Hall N."/>
            <person name="Watson M."/>
            <person name="Adriaenssens E.M."/>
            <person name="Foster-Nyarko E."/>
            <person name="Jarju S."/>
            <person name="Secka A."/>
            <person name="Antonio M."/>
            <person name="Oren A."/>
            <person name="Chaudhuri R.R."/>
            <person name="La Ragione R."/>
            <person name="Hildebrand F."/>
            <person name="Pallen M.J."/>
        </authorList>
    </citation>
    <scope>NUCLEOTIDE SEQUENCE</scope>
    <source>
        <strain evidence="5">ChiGjej1B1-14440</strain>
    </source>
</reference>